<name>A0A653YIU2_9GAMM</name>
<dbReference type="EMBL" id="JABWPM010000051">
    <property type="protein sequence ID" value="NUY99324.1"/>
    <property type="molecule type" value="Genomic_DNA"/>
</dbReference>
<organism evidence="1 4">
    <name type="scientific">Pantoea brenneri</name>
    <dbReference type="NCBI Taxonomy" id="472694"/>
    <lineage>
        <taxon>Bacteria</taxon>
        <taxon>Pseudomonadati</taxon>
        <taxon>Pseudomonadota</taxon>
        <taxon>Gammaproteobacteria</taxon>
        <taxon>Enterobacterales</taxon>
        <taxon>Erwiniaceae</taxon>
        <taxon>Pantoea</taxon>
    </lineage>
</organism>
<dbReference type="Proteomes" id="UP000433737">
    <property type="component" value="Unassembled WGS sequence"/>
</dbReference>
<evidence type="ECO:0000313" key="2">
    <source>
        <dbReference type="EMBL" id="VXC42228.1"/>
    </source>
</evidence>
<accession>A0A653YIU2</accession>
<gene>
    <name evidence="1" type="ORF">HU668_23140</name>
    <name evidence="2" type="ORF">PANT111_40224</name>
</gene>
<dbReference type="GeneID" id="57348093"/>
<dbReference type="RefSeq" id="WP_069729955.1">
    <property type="nucleotide sequence ID" value="NZ_JABWPE010000052.1"/>
</dbReference>
<dbReference type="Proteomes" id="UP000566985">
    <property type="component" value="Unassembled WGS sequence"/>
</dbReference>
<evidence type="ECO:0000313" key="1">
    <source>
        <dbReference type="EMBL" id="NUY99324.1"/>
    </source>
</evidence>
<dbReference type="AlphaFoldDB" id="A0A653YIU2"/>
<proteinExistence type="predicted"/>
<evidence type="ECO:0000313" key="3">
    <source>
        <dbReference type="Proteomes" id="UP000433737"/>
    </source>
</evidence>
<sequence length="197" mass="22854">MYENYTKALAVLEVLEWAERRIATNKPLRLVAKLRREGLYLEKSVAYLMDSLRPNEALRFRNAMAITITESHFARLNKEDREFIRIEGPATTGFYLAYINGDHEKIIELARQMLLGIRKFRGYSPDLIETASVLVTGPTWVVNVLLPEIDPRYRAMIEPRVNMLLDSALEIAKDRPIPEACREQLKKLKNSVSYYHN</sequence>
<evidence type="ECO:0000313" key="4">
    <source>
        <dbReference type="Proteomes" id="UP000566985"/>
    </source>
</evidence>
<dbReference type="EMBL" id="CABWMH010000034">
    <property type="protein sequence ID" value="VXC42228.1"/>
    <property type="molecule type" value="Genomic_DNA"/>
</dbReference>
<protein>
    <submittedName>
        <fullName evidence="1">Uncharacterized protein</fullName>
    </submittedName>
</protein>
<reference evidence="2 3" key="1">
    <citation type="submission" date="2019-10" db="EMBL/GenBank/DDBJ databases">
        <authorList>
            <person name="Karimi E."/>
        </authorList>
    </citation>
    <scope>NUCLEOTIDE SEQUENCE [LARGE SCALE GENOMIC DNA]</scope>
    <source>
        <strain evidence="2">Pantoea sp. 111</strain>
    </source>
</reference>
<reference evidence="1 4" key="2">
    <citation type="submission" date="2020-05" db="EMBL/GenBank/DDBJ databases">
        <title>Whole Genome Sequences of Enterobacteriales Associated with the International Space Station.</title>
        <authorList>
            <person name="Bharadwaj A."/>
            <person name="Daudu R."/>
            <person name="Singh N."/>
            <person name="Wood J."/>
            <person name="Debieu M."/>
            <person name="Mason C."/>
            <person name="Wang C."/>
            <person name="Venkateswaran K."/>
        </authorList>
    </citation>
    <scope>NUCLEOTIDE SEQUENCE [LARGE SCALE GENOMIC DNA]</scope>
    <source>
        <strain evidence="1 4">IF5SW-B1</strain>
    </source>
</reference>
<comment type="caution">
    <text evidence="1">The sequence shown here is derived from an EMBL/GenBank/DDBJ whole genome shotgun (WGS) entry which is preliminary data.</text>
</comment>